<dbReference type="GO" id="GO:0071949">
    <property type="term" value="F:FAD binding"/>
    <property type="evidence" value="ECO:0007669"/>
    <property type="project" value="InterPro"/>
</dbReference>
<dbReference type="SUPFAM" id="SSF56176">
    <property type="entry name" value="FAD-binding/transporter-associated domain-like"/>
    <property type="match status" value="1"/>
</dbReference>
<evidence type="ECO:0000313" key="2">
    <source>
        <dbReference type="EMBL" id="CAD9300960.1"/>
    </source>
</evidence>
<dbReference type="AlphaFoldDB" id="A0A7S1VIC4"/>
<dbReference type="PANTHER" id="PTHR46773">
    <property type="match status" value="1"/>
</dbReference>
<dbReference type="EMBL" id="HBGL01010604">
    <property type="protein sequence ID" value="CAD9300960.1"/>
    <property type="molecule type" value="Transcribed_RNA"/>
</dbReference>
<proteinExistence type="predicted"/>
<sequence>MPSSCCAHPTPTTPCRSLVRSNDRMLHRLLLPFLVPPSLWEFEAVCDEATVAGIPSAHPYRSPLTAHLDLGVESTLVRSPLNVWQQDGLVEASQVTLASNNDAAVVALFGGFSSDFLGSSSNIVGVDCNATSCAWLHLGMLPATIGTTHHGIVKHPREPLVYIVSGQLGPHCAIATPAGAIAHVKGSLDSRDIHIGHWSPLPPLPAARYSPGALVLDDDSGRTFLHIFAGFDELRVNATSTHWRLPLRSDGTVDPGAAWQQLAADDAARADVGHALTVTEVTGVGGMHGGGTRDHIPVVTGDDEVQQCMGRPRPRHSDGTVHTSTGEWRRYQEGVGWQMLDPTPVAVSAPAAFVTDGWTVLVGGRTTTRYVDYTPFPARQEVSVSYFDEESWRWGQSPDLPQSLEAPATYIWRDRAVAVQLAGWHPPATKLQPPRCLTAQIRYRDGNASRVVGPGMRALAAGHAFACLAAAGVDYSPARLTTGWVADAVAPQLHRGRRLAPTAIIRPLNDTTGVLDMSKLRATLRCAARERVHVCVRATGMGPPAAVCNGGWQLRVRDNDASRDVPASQFVTRHLWLNQSTGKLRVPAWATIGEVRARLGDTGWELPSAAGMCASLGVTGTILTGGQSPTQAVTAGRLADSVESLGVLPLSGSGTARTITAASAAEGGAAALLWRLARGRAGAAIPFPGIIVEWTLQTTRRTMSQPPAVVELSSSSRWTDALTLLVETQASCRTAGVSVGATGTAWPKAQRNMTISLWPTDSSATAAAIDRLTASGLFRRVAAAAHRAGLPQTCSSPALSPSEVHVDTRSQRLAATSTQSWLHLLDGTLCDNHGAPCTGASFLLLPLPSTPAEAARERERGTDSNDVGHGELAVWHSVAPSTTVAWHTWLARARQTHRNVSSVAGTGAPRQHRGFADAGVYPTTAEEVLSYGGADWAATVRTALPQSLVRQVDEEIWHASAWTDPVCAGHCAGRPPQLPHRSLPDCAILGCMFNPRASACQWHLDHSRCDVVDDA</sequence>
<feature type="domain" description="FAD-binding PCMH-type" evidence="1">
    <location>
        <begin position="497"/>
        <end position="701"/>
    </location>
</feature>
<dbReference type="InterPro" id="IPR036318">
    <property type="entry name" value="FAD-bd_PCMH-like_sf"/>
</dbReference>
<dbReference type="InterPro" id="IPR016166">
    <property type="entry name" value="FAD-bd_PCMH"/>
</dbReference>
<dbReference type="InterPro" id="IPR015915">
    <property type="entry name" value="Kelch-typ_b-propeller"/>
</dbReference>
<organism evidence="2">
    <name type="scientific">Sexangularia sp. CB-2014</name>
    <dbReference type="NCBI Taxonomy" id="1486929"/>
    <lineage>
        <taxon>Eukaryota</taxon>
        <taxon>Amoebozoa</taxon>
        <taxon>Tubulinea</taxon>
        <taxon>Elardia</taxon>
        <taxon>Arcellinida</taxon>
        <taxon>Arcellinida incertae sedis</taxon>
        <taxon>Sexangularia</taxon>
    </lineage>
</organism>
<dbReference type="Gene3D" id="3.30.465.10">
    <property type="match status" value="1"/>
</dbReference>
<reference evidence="2" key="1">
    <citation type="submission" date="2021-01" db="EMBL/GenBank/DDBJ databases">
        <authorList>
            <person name="Corre E."/>
            <person name="Pelletier E."/>
            <person name="Niang G."/>
            <person name="Scheremetjew M."/>
            <person name="Finn R."/>
            <person name="Kale V."/>
            <person name="Holt S."/>
            <person name="Cochrane G."/>
            <person name="Meng A."/>
            <person name="Brown T."/>
            <person name="Cohen L."/>
        </authorList>
    </citation>
    <scope>NUCLEOTIDE SEQUENCE</scope>
    <source>
        <strain evidence="2">ATCC 50979</strain>
    </source>
</reference>
<dbReference type="InterPro" id="IPR053256">
    <property type="entry name" value="Kelch_repeat-containing"/>
</dbReference>
<dbReference type="SUPFAM" id="SSF117281">
    <property type="entry name" value="Kelch motif"/>
    <property type="match status" value="1"/>
</dbReference>
<name>A0A7S1VIC4_9EUKA</name>
<evidence type="ECO:0000259" key="1">
    <source>
        <dbReference type="PROSITE" id="PS51387"/>
    </source>
</evidence>
<dbReference type="InterPro" id="IPR016169">
    <property type="entry name" value="FAD-bd_PCMH_sub2"/>
</dbReference>
<dbReference type="Gene3D" id="2.120.10.80">
    <property type="entry name" value="Kelch-type beta propeller"/>
    <property type="match status" value="1"/>
</dbReference>
<dbReference type="PROSITE" id="PS51387">
    <property type="entry name" value="FAD_PCMH"/>
    <property type="match status" value="1"/>
</dbReference>
<protein>
    <recommendedName>
        <fullName evidence="1">FAD-binding PCMH-type domain-containing protein</fullName>
    </recommendedName>
</protein>
<gene>
    <name evidence="2" type="ORF">SSP0437_LOCUS8241</name>
</gene>
<dbReference type="PANTHER" id="PTHR46773:SF5">
    <property type="entry name" value="OS04G0487100 PROTEIN"/>
    <property type="match status" value="1"/>
</dbReference>
<accession>A0A7S1VIC4</accession>